<evidence type="ECO:0000256" key="3">
    <source>
        <dbReference type="SAM" id="SignalP"/>
    </source>
</evidence>
<dbReference type="SUPFAM" id="SSF52266">
    <property type="entry name" value="SGNH hydrolase"/>
    <property type="match status" value="1"/>
</dbReference>
<feature type="signal peptide" evidence="3">
    <location>
        <begin position="1"/>
        <end position="26"/>
    </location>
</feature>
<dbReference type="InterPro" id="IPR001087">
    <property type="entry name" value="GDSL"/>
</dbReference>
<dbReference type="FunFam" id="3.40.50.1110:FF:000003">
    <property type="entry name" value="GDSL esterase/lipase APG"/>
    <property type="match status" value="1"/>
</dbReference>
<organism evidence="4">
    <name type="scientific">Anthurium amnicola</name>
    <dbReference type="NCBI Taxonomy" id="1678845"/>
    <lineage>
        <taxon>Eukaryota</taxon>
        <taxon>Viridiplantae</taxon>
        <taxon>Streptophyta</taxon>
        <taxon>Embryophyta</taxon>
        <taxon>Tracheophyta</taxon>
        <taxon>Spermatophyta</taxon>
        <taxon>Magnoliopsida</taxon>
        <taxon>Liliopsida</taxon>
        <taxon>Araceae</taxon>
        <taxon>Pothoideae</taxon>
        <taxon>Potheae</taxon>
        <taxon>Anthurium</taxon>
    </lineage>
</organism>
<name>A0A1D1YI19_9ARAE</name>
<evidence type="ECO:0000313" key="4">
    <source>
        <dbReference type="EMBL" id="JAT54265.1"/>
    </source>
</evidence>
<accession>A0A1D1YI19</accession>
<evidence type="ECO:0000256" key="1">
    <source>
        <dbReference type="ARBA" id="ARBA00008668"/>
    </source>
</evidence>
<dbReference type="InterPro" id="IPR050592">
    <property type="entry name" value="GDSL_lipolytic_enzyme"/>
</dbReference>
<comment type="similarity">
    <text evidence="1">Belongs to the 'GDSL' lipolytic enzyme family.</text>
</comment>
<dbReference type="AlphaFoldDB" id="A0A1D1YI19"/>
<evidence type="ECO:0000256" key="2">
    <source>
        <dbReference type="ARBA" id="ARBA00022729"/>
    </source>
</evidence>
<dbReference type="InterPro" id="IPR035669">
    <property type="entry name" value="SGNH_plant_lipase-like"/>
</dbReference>
<keyword evidence="2 3" id="KW-0732">Signal</keyword>
<feature type="chain" id="PRO_5008900230" evidence="3">
    <location>
        <begin position="27"/>
        <end position="364"/>
    </location>
</feature>
<dbReference type="PANTHER" id="PTHR45642:SF139">
    <property type="entry name" value="SGNH HYDROLASE-TYPE ESTERASE DOMAIN-CONTAINING PROTEIN"/>
    <property type="match status" value="1"/>
</dbReference>
<gene>
    <name evidence="4" type="primary">At1g06990_1</name>
    <name evidence="4" type="ORF">g.28193</name>
</gene>
<dbReference type="CDD" id="cd01837">
    <property type="entry name" value="SGNH_plant_lipase_like"/>
    <property type="match status" value="1"/>
</dbReference>
<dbReference type="EMBL" id="GDJX01013671">
    <property type="protein sequence ID" value="JAT54265.1"/>
    <property type="molecule type" value="Transcribed_RNA"/>
</dbReference>
<dbReference type="GO" id="GO:0016788">
    <property type="term" value="F:hydrolase activity, acting on ester bonds"/>
    <property type="evidence" value="ECO:0007669"/>
    <property type="project" value="InterPro"/>
</dbReference>
<protein>
    <submittedName>
        <fullName evidence="4">GDSL esterase/lipase At1g06990</fullName>
    </submittedName>
</protein>
<dbReference type="InterPro" id="IPR036514">
    <property type="entry name" value="SGNH_hydro_sf"/>
</dbReference>
<sequence length="364" mass="38876">MAAAKVFLFLISTTLSLVVLPTVADALATDSAPTAAAVLNISAVFAFGDSTLDPGNNNAIPTLVRANHPPYGCDFPGQVATGRFSDGQLITDYLASYMGVGDRLPAYLDPSLRDDDLLAGVSFASAGSGLDDLTATTVGVMTVGQQVAKFKEYIGRLQQSVGKEEATQKLAGALFVIGAGGNDMMMNYYMSPSRRSMGLSGYHNFLLQRVQSLVQQLYSMGGRIFTVSGLPPIGCVPFAITASSGPGNQRACVDQQNTDSMEYNSKLQNMLRGLKTSLSGSKMAYVDIYTPLMDMIKNPKQYGFTETNRGCCGTGLSEMGPMCMSIPPHCPDPSKFLFWDSVHPSQAAYEALSIELMKTVIPQL</sequence>
<reference evidence="4" key="1">
    <citation type="submission" date="2015-07" db="EMBL/GenBank/DDBJ databases">
        <title>Transcriptome Assembly of Anthurium amnicola.</title>
        <authorList>
            <person name="Suzuki J."/>
        </authorList>
    </citation>
    <scope>NUCLEOTIDE SEQUENCE</scope>
</reference>
<proteinExistence type="inferred from homology"/>
<dbReference type="Gene3D" id="3.40.50.1110">
    <property type="entry name" value="SGNH hydrolase"/>
    <property type="match status" value="1"/>
</dbReference>
<dbReference type="PANTHER" id="PTHR45642">
    <property type="entry name" value="GDSL ESTERASE/LIPASE EXL3"/>
    <property type="match status" value="1"/>
</dbReference>
<dbReference type="Pfam" id="PF00657">
    <property type="entry name" value="Lipase_GDSL"/>
    <property type="match status" value="1"/>
</dbReference>